<dbReference type="EMBL" id="BAAAPL010000002">
    <property type="protein sequence ID" value="GAA1702011.1"/>
    <property type="molecule type" value="Genomic_DNA"/>
</dbReference>
<proteinExistence type="predicted"/>
<evidence type="ECO:0000313" key="3">
    <source>
        <dbReference type="Proteomes" id="UP001501690"/>
    </source>
</evidence>
<feature type="transmembrane region" description="Helical" evidence="1">
    <location>
        <begin position="279"/>
        <end position="299"/>
    </location>
</feature>
<evidence type="ECO:0000313" key="2">
    <source>
        <dbReference type="EMBL" id="GAA1702011.1"/>
    </source>
</evidence>
<evidence type="ECO:0000256" key="1">
    <source>
        <dbReference type="SAM" id="Phobius"/>
    </source>
</evidence>
<feature type="transmembrane region" description="Helical" evidence="1">
    <location>
        <begin position="149"/>
        <end position="171"/>
    </location>
</feature>
<accession>A0ABN2IBS5</accession>
<organism evidence="2 3">
    <name type="scientific">Microbacterium sediminicola</name>
    <dbReference type="NCBI Taxonomy" id="415210"/>
    <lineage>
        <taxon>Bacteria</taxon>
        <taxon>Bacillati</taxon>
        <taxon>Actinomycetota</taxon>
        <taxon>Actinomycetes</taxon>
        <taxon>Micrococcales</taxon>
        <taxon>Microbacteriaceae</taxon>
        <taxon>Microbacterium</taxon>
    </lineage>
</organism>
<comment type="caution">
    <text evidence="2">The sequence shown here is derived from an EMBL/GenBank/DDBJ whole genome shotgun (WGS) entry which is preliminary data.</text>
</comment>
<feature type="transmembrane region" description="Helical" evidence="1">
    <location>
        <begin position="16"/>
        <end position="37"/>
    </location>
</feature>
<dbReference type="Pfam" id="PF06197">
    <property type="entry name" value="DUF998"/>
    <property type="match status" value="1"/>
</dbReference>
<sequence>MTASVRSAGQRTLESLALALGAIAFVVVGLIAIPVFGLDDAPIAGEGSVGQFAAISSGATALVAFGAGRGVAFLRSGEKRFGLFDYVDAAALALAHGIIAVLSWTLLAVILDRAFIDAQVFALPVLVLSGTAAAVTAYLVFASATHLDASLLALILAAFLGEGILAAMLTANDPHWWRDNLSALGMTEDMSGMTFNITLILGGFLVTTLARYATRGIPTTHVRGILAVRICLIVIGVFLACVGIFPVNQFWALHTGSAAGMAVTFGVLVVMLRHWVPGIPATFALLGWIFFGVLVVLGIEYAIGYYTLTAVELVGAVLLFAWIVMFIRNIAALQSDAAPGLREGAPPALASVP</sequence>
<feature type="transmembrane region" description="Helical" evidence="1">
    <location>
        <begin position="86"/>
        <end position="109"/>
    </location>
</feature>
<evidence type="ECO:0008006" key="4">
    <source>
        <dbReference type="Google" id="ProtNLM"/>
    </source>
</evidence>
<protein>
    <recommendedName>
        <fullName evidence="4">DUF998 domain-containing protein</fullName>
    </recommendedName>
</protein>
<feature type="transmembrane region" description="Helical" evidence="1">
    <location>
        <begin position="305"/>
        <end position="327"/>
    </location>
</feature>
<keyword evidence="1" id="KW-0812">Transmembrane</keyword>
<name>A0ABN2IBS5_9MICO</name>
<keyword evidence="1" id="KW-1133">Transmembrane helix</keyword>
<feature type="transmembrane region" description="Helical" evidence="1">
    <location>
        <begin position="121"/>
        <end position="142"/>
    </location>
</feature>
<keyword evidence="1" id="KW-0472">Membrane</keyword>
<feature type="transmembrane region" description="Helical" evidence="1">
    <location>
        <begin position="251"/>
        <end position="272"/>
    </location>
</feature>
<keyword evidence="3" id="KW-1185">Reference proteome</keyword>
<feature type="transmembrane region" description="Helical" evidence="1">
    <location>
        <begin position="226"/>
        <end position="245"/>
    </location>
</feature>
<reference evidence="2 3" key="1">
    <citation type="journal article" date="2019" name="Int. J. Syst. Evol. Microbiol.">
        <title>The Global Catalogue of Microorganisms (GCM) 10K type strain sequencing project: providing services to taxonomists for standard genome sequencing and annotation.</title>
        <authorList>
            <consortium name="The Broad Institute Genomics Platform"/>
            <consortium name="The Broad Institute Genome Sequencing Center for Infectious Disease"/>
            <person name="Wu L."/>
            <person name="Ma J."/>
        </authorList>
    </citation>
    <scope>NUCLEOTIDE SEQUENCE [LARGE SCALE GENOMIC DNA]</scope>
    <source>
        <strain evidence="2 3">JCM 15577</strain>
    </source>
</reference>
<gene>
    <name evidence="2" type="ORF">GCM10009808_19960</name>
</gene>
<feature type="transmembrane region" description="Helical" evidence="1">
    <location>
        <begin position="49"/>
        <end position="74"/>
    </location>
</feature>
<dbReference type="InterPro" id="IPR009339">
    <property type="entry name" value="DUF998"/>
</dbReference>
<dbReference type="Proteomes" id="UP001501690">
    <property type="component" value="Unassembled WGS sequence"/>
</dbReference>
<feature type="transmembrane region" description="Helical" evidence="1">
    <location>
        <begin position="191"/>
        <end position="214"/>
    </location>
</feature>